<keyword evidence="2" id="KW-1185">Reference proteome</keyword>
<gene>
    <name evidence="1" type="ORF">SBA_ch1_18030</name>
</gene>
<evidence type="ECO:0000313" key="2">
    <source>
        <dbReference type="Proteomes" id="UP001059971"/>
    </source>
</evidence>
<sequence>MLGPASAAPVTVKAATKAAPSKRRFIPDLNPMSPIAFPYALPARPDKR</sequence>
<dbReference type="Proteomes" id="UP001059971">
    <property type="component" value="Chromosome 1"/>
</dbReference>
<organism evidence="1 2">
    <name type="scientific">Sphingomonas bisphenolicum</name>
    <dbReference type="NCBI Taxonomy" id="296544"/>
    <lineage>
        <taxon>Bacteria</taxon>
        <taxon>Pseudomonadati</taxon>
        <taxon>Pseudomonadota</taxon>
        <taxon>Alphaproteobacteria</taxon>
        <taxon>Sphingomonadales</taxon>
        <taxon>Sphingomonadaceae</taxon>
        <taxon>Sphingomonas</taxon>
    </lineage>
</organism>
<proteinExistence type="predicted"/>
<protein>
    <submittedName>
        <fullName evidence="1">Uncharacterized protein</fullName>
    </submittedName>
</protein>
<dbReference type="EMBL" id="AP018817">
    <property type="protein sequence ID" value="BBF69603.1"/>
    <property type="molecule type" value="Genomic_DNA"/>
</dbReference>
<evidence type="ECO:0000313" key="1">
    <source>
        <dbReference type="EMBL" id="BBF69603.1"/>
    </source>
</evidence>
<name>A0ABM7G3N8_9SPHN</name>
<reference evidence="1" key="1">
    <citation type="submission" date="2018-07" db="EMBL/GenBank/DDBJ databases">
        <title>Complete genome sequence of Sphingomonas bisphenolicum strain AO1, a bisphenol A degradative bacterium isolated from Japanese farm field.</title>
        <authorList>
            <person name="Murakami M."/>
            <person name="Koh M."/>
            <person name="Koba S."/>
            <person name="Matsumura Y."/>
        </authorList>
    </citation>
    <scope>NUCLEOTIDE SEQUENCE</scope>
    <source>
        <strain evidence="1">AO1</strain>
    </source>
</reference>
<accession>A0ABM7G3N8</accession>